<dbReference type="FunFam" id="1.20.5.170:FF:000036">
    <property type="entry name" value="ABSCISIC ACID-INSENSITIVE 5-like protein 2"/>
    <property type="match status" value="1"/>
</dbReference>
<keyword evidence="4" id="KW-0175">Coiled coil</keyword>
<dbReference type="EMBL" id="UZAU01000008">
    <property type="status" value="NOT_ANNOTATED_CDS"/>
    <property type="molecule type" value="Genomic_DNA"/>
</dbReference>
<dbReference type="PANTHER" id="PTHR22952:SF463">
    <property type="entry name" value="ABSCISIC ACID-INSENSITIVE 5-LIKE PROTEIN 7"/>
    <property type="match status" value="1"/>
</dbReference>
<sequence length="347" mass="37387">MGSHMNFNGFGDAPLGESGSGGGSGKPIGNNNMLARQSSVYSLTFDEFQNTIGGGYGKDFGSMNMDELLKNIWTAEETQILSASRQGSITLPRTLSQMTVDEVWRDLFKDSDNGAKVGGSGSNGTTSVGEANMPQRQQTLGEMTLEEFLVRAGIPATLAFTPPMHLVSNAQLTSPATRETIVGVNEPAVSSALVQARGLQQGRGGINSMANVGAATGTVTVGTRSPANHISSNVVAKASAVDSPSVSPPVPYMFSRGGKCGPGLEKVIERRHRRMIKNRESAARSRARKQAYTLELEAEIAKLKEVNEELLKKQEEYMEMQKVQMLETMNGWGNKRQCLRRTLTGPW</sequence>
<evidence type="ECO:0000313" key="7">
    <source>
        <dbReference type="EnsemblPlants" id="cds.evm.model.01.243"/>
    </source>
</evidence>
<dbReference type="Gene3D" id="1.20.5.170">
    <property type="match status" value="1"/>
</dbReference>
<feature type="region of interest" description="Disordered" evidence="5">
    <location>
        <begin position="112"/>
        <end position="132"/>
    </location>
</feature>
<feature type="region of interest" description="Disordered" evidence="5">
    <location>
        <begin position="12"/>
        <end position="31"/>
    </location>
</feature>
<dbReference type="PANTHER" id="PTHR22952">
    <property type="entry name" value="CAMP-RESPONSE ELEMENT BINDING PROTEIN-RELATED"/>
    <property type="match status" value="1"/>
</dbReference>
<dbReference type="CDD" id="cd14707">
    <property type="entry name" value="bZIP_plant_BZIP46"/>
    <property type="match status" value="1"/>
</dbReference>
<feature type="domain" description="BZIP" evidence="6">
    <location>
        <begin position="268"/>
        <end position="319"/>
    </location>
</feature>
<dbReference type="InterPro" id="IPR043452">
    <property type="entry name" value="BZIP46-like"/>
</dbReference>
<protein>
    <recommendedName>
        <fullName evidence="6">BZIP domain-containing protein</fullName>
    </recommendedName>
</protein>
<dbReference type="GO" id="GO:0003700">
    <property type="term" value="F:DNA-binding transcription factor activity"/>
    <property type="evidence" value="ECO:0007669"/>
    <property type="project" value="InterPro"/>
</dbReference>
<proteinExistence type="predicted"/>
<dbReference type="GO" id="GO:0005634">
    <property type="term" value="C:nucleus"/>
    <property type="evidence" value="ECO:0007669"/>
    <property type="project" value="UniProtKB-SubCell"/>
</dbReference>
<feature type="coiled-coil region" evidence="4">
    <location>
        <begin position="289"/>
        <end position="323"/>
    </location>
</feature>
<comment type="subcellular location">
    <subcellularLocation>
        <location evidence="1">Nucleus</location>
    </subcellularLocation>
</comment>
<reference evidence="7" key="1">
    <citation type="submission" date="2018-11" db="EMBL/GenBank/DDBJ databases">
        <authorList>
            <person name="Grassa J C."/>
        </authorList>
    </citation>
    <scope>NUCLEOTIDE SEQUENCE [LARGE SCALE GENOMIC DNA]</scope>
</reference>
<keyword evidence="2" id="KW-0238">DNA-binding</keyword>
<dbReference type="SUPFAM" id="SSF57959">
    <property type="entry name" value="Leucine zipper domain"/>
    <property type="match status" value="1"/>
</dbReference>
<dbReference type="PROSITE" id="PS50217">
    <property type="entry name" value="BZIP"/>
    <property type="match status" value="1"/>
</dbReference>
<name>A0A803NL49_CANSA</name>
<evidence type="ECO:0000256" key="2">
    <source>
        <dbReference type="ARBA" id="ARBA00023125"/>
    </source>
</evidence>
<dbReference type="Pfam" id="PF00170">
    <property type="entry name" value="bZIP_1"/>
    <property type="match status" value="1"/>
</dbReference>
<dbReference type="Proteomes" id="UP000596661">
    <property type="component" value="Chromosome 1"/>
</dbReference>
<dbReference type="GO" id="GO:0003677">
    <property type="term" value="F:DNA binding"/>
    <property type="evidence" value="ECO:0007669"/>
    <property type="project" value="UniProtKB-KW"/>
</dbReference>
<accession>A0A803NL49</accession>
<dbReference type="PROSITE" id="PS00036">
    <property type="entry name" value="BZIP_BASIC"/>
    <property type="match status" value="1"/>
</dbReference>
<dbReference type="SMART" id="SM00338">
    <property type="entry name" value="BRLZ"/>
    <property type="match status" value="1"/>
</dbReference>
<dbReference type="InterPro" id="IPR046347">
    <property type="entry name" value="bZIP_sf"/>
</dbReference>
<evidence type="ECO:0000259" key="6">
    <source>
        <dbReference type="PROSITE" id="PS50217"/>
    </source>
</evidence>
<dbReference type="AlphaFoldDB" id="A0A803NL49"/>
<organism evidence="7 8">
    <name type="scientific">Cannabis sativa</name>
    <name type="common">Hemp</name>
    <name type="synonym">Marijuana</name>
    <dbReference type="NCBI Taxonomy" id="3483"/>
    <lineage>
        <taxon>Eukaryota</taxon>
        <taxon>Viridiplantae</taxon>
        <taxon>Streptophyta</taxon>
        <taxon>Embryophyta</taxon>
        <taxon>Tracheophyta</taxon>
        <taxon>Spermatophyta</taxon>
        <taxon>Magnoliopsida</taxon>
        <taxon>eudicotyledons</taxon>
        <taxon>Gunneridae</taxon>
        <taxon>Pentapetalae</taxon>
        <taxon>rosids</taxon>
        <taxon>fabids</taxon>
        <taxon>Rosales</taxon>
        <taxon>Cannabaceae</taxon>
        <taxon>Cannabis</taxon>
    </lineage>
</organism>
<keyword evidence="3" id="KW-0539">Nucleus</keyword>
<evidence type="ECO:0000256" key="1">
    <source>
        <dbReference type="ARBA" id="ARBA00004123"/>
    </source>
</evidence>
<dbReference type="EnsemblPlants" id="evm.model.01.243">
    <property type="protein sequence ID" value="cds.evm.model.01.243"/>
    <property type="gene ID" value="evm.TU.01.243"/>
</dbReference>
<keyword evidence="8" id="KW-1185">Reference proteome</keyword>
<dbReference type="OMA" id="YMFAGRV"/>
<dbReference type="InterPro" id="IPR004827">
    <property type="entry name" value="bZIP"/>
</dbReference>
<dbReference type="GO" id="GO:0045893">
    <property type="term" value="P:positive regulation of DNA-templated transcription"/>
    <property type="evidence" value="ECO:0007669"/>
    <property type="project" value="InterPro"/>
</dbReference>
<evidence type="ECO:0000256" key="5">
    <source>
        <dbReference type="SAM" id="MobiDB-lite"/>
    </source>
</evidence>
<dbReference type="Gramene" id="evm.model.01.243">
    <property type="protein sequence ID" value="cds.evm.model.01.243"/>
    <property type="gene ID" value="evm.TU.01.243"/>
</dbReference>
<reference evidence="7" key="2">
    <citation type="submission" date="2021-03" db="UniProtKB">
        <authorList>
            <consortium name="EnsemblPlants"/>
        </authorList>
    </citation>
    <scope>IDENTIFICATION</scope>
</reference>
<evidence type="ECO:0000256" key="3">
    <source>
        <dbReference type="ARBA" id="ARBA00023242"/>
    </source>
</evidence>
<evidence type="ECO:0000256" key="4">
    <source>
        <dbReference type="SAM" id="Coils"/>
    </source>
</evidence>
<evidence type="ECO:0000313" key="8">
    <source>
        <dbReference type="Proteomes" id="UP000596661"/>
    </source>
</evidence>